<dbReference type="PANTHER" id="PTHR33490:SF12">
    <property type="entry name" value="BLL5557 PROTEIN"/>
    <property type="match status" value="1"/>
</dbReference>
<dbReference type="SMART" id="SM00460">
    <property type="entry name" value="TGc"/>
    <property type="match status" value="1"/>
</dbReference>
<dbReference type="Gene3D" id="2.60.40.2250">
    <property type="match status" value="1"/>
</dbReference>
<dbReference type="InterPro" id="IPR002931">
    <property type="entry name" value="Transglutaminase-like"/>
</dbReference>
<dbReference type="InterPro" id="IPR038765">
    <property type="entry name" value="Papain-like_cys_pep_sf"/>
</dbReference>
<accession>A0A512IM50</accession>
<keyword evidence="4" id="KW-1185">Reference proteome</keyword>
<name>A0A512IM50_9HYPH</name>
<sequence>MAPIPHQLPDIDVRFKLGCSLAYQVKAPTTFIFNVEVAHLKSLSIASEILTFAPDIDRRVYVTPDMKNRYIGLNVVPGPLSLEYNAEVELTVHRADPATINETPVSELPLDILPFLLPSRFVSSDRLAAFAQAEFGHLPKGHRRVNDICTWINEHIAYQRGASDGETTAHETLLKRAGVCRDFAHLGTAFCRALGIPARFVSAYAYGLVPADFHAVFEAYLDGRWWLFDATRQAHLDGLVRIGVGRDAAEIAFCTPYGEMEPTDMQIRIERADGGPEPTERTVDAISTEEPAPHAGAV</sequence>
<evidence type="ECO:0000256" key="1">
    <source>
        <dbReference type="SAM" id="MobiDB-lite"/>
    </source>
</evidence>
<evidence type="ECO:0000313" key="3">
    <source>
        <dbReference type="EMBL" id="GEO98751.1"/>
    </source>
</evidence>
<dbReference type="Gene3D" id="3.10.620.30">
    <property type="match status" value="1"/>
</dbReference>
<proteinExistence type="predicted"/>
<dbReference type="Pfam" id="PF01841">
    <property type="entry name" value="Transglut_core"/>
    <property type="match status" value="1"/>
</dbReference>
<dbReference type="Pfam" id="PF21295">
    <property type="entry name" value="Bact_transglu_N_2"/>
    <property type="match status" value="1"/>
</dbReference>
<feature type="region of interest" description="Disordered" evidence="1">
    <location>
        <begin position="272"/>
        <end position="298"/>
    </location>
</feature>
<dbReference type="InterPro" id="IPR048930">
    <property type="entry name" value="Bact_transglu_N_2"/>
</dbReference>
<evidence type="ECO:0000259" key="2">
    <source>
        <dbReference type="SMART" id="SM00460"/>
    </source>
</evidence>
<feature type="compositionally biased region" description="Basic and acidic residues" evidence="1">
    <location>
        <begin position="272"/>
        <end position="283"/>
    </location>
</feature>
<gene>
    <name evidence="3" type="ORF">MHA02_11390</name>
</gene>
<comment type="caution">
    <text evidence="3">The sequence shown here is derived from an EMBL/GenBank/DDBJ whole genome shotgun (WGS) entry which is preliminary data.</text>
</comment>
<feature type="domain" description="Transglutaminase-like" evidence="2">
    <location>
        <begin position="172"/>
        <end position="232"/>
    </location>
</feature>
<organism evidence="3 4">
    <name type="scientific">Methylobacterium haplocladii</name>
    <dbReference type="NCBI Taxonomy" id="1176176"/>
    <lineage>
        <taxon>Bacteria</taxon>
        <taxon>Pseudomonadati</taxon>
        <taxon>Pseudomonadota</taxon>
        <taxon>Alphaproteobacteria</taxon>
        <taxon>Hyphomicrobiales</taxon>
        <taxon>Methylobacteriaceae</taxon>
        <taxon>Methylobacterium</taxon>
    </lineage>
</organism>
<dbReference type="Proteomes" id="UP000321258">
    <property type="component" value="Unassembled WGS sequence"/>
</dbReference>
<dbReference type="SUPFAM" id="SSF54001">
    <property type="entry name" value="Cysteine proteinases"/>
    <property type="match status" value="1"/>
</dbReference>
<dbReference type="EMBL" id="BJZT01000009">
    <property type="protein sequence ID" value="GEO98751.1"/>
    <property type="molecule type" value="Genomic_DNA"/>
</dbReference>
<protein>
    <submittedName>
        <fullName evidence="3">Transglutaminase</fullName>
    </submittedName>
</protein>
<evidence type="ECO:0000313" key="4">
    <source>
        <dbReference type="Proteomes" id="UP000321258"/>
    </source>
</evidence>
<dbReference type="PANTHER" id="PTHR33490">
    <property type="entry name" value="BLR5614 PROTEIN-RELATED"/>
    <property type="match status" value="1"/>
</dbReference>
<reference evidence="3 4" key="1">
    <citation type="submission" date="2019-07" db="EMBL/GenBank/DDBJ databases">
        <title>Whole genome shotgun sequence of Methylobacterium haplocladii NBRC 107714.</title>
        <authorList>
            <person name="Hosoyama A."/>
            <person name="Uohara A."/>
            <person name="Ohji S."/>
            <person name="Ichikawa N."/>
        </authorList>
    </citation>
    <scope>NUCLEOTIDE SEQUENCE [LARGE SCALE GENOMIC DNA]</scope>
    <source>
        <strain evidence="3 4">NBRC 107714</strain>
    </source>
</reference>
<dbReference type="AlphaFoldDB" id="A0A512IM50"/>